<gene>
    <name evidence="1" type="ORF">SAMN05421877_11048</name>
</gene>
<evidence type="ECO:0000313" key="1">
    <source>
        <dbReference type="EMBL" id="SEG58879.1"/>
    </source>
</evidence>
<name>A0A1H6BDM9_9SPHI</name>
<dbReference type="EMBL" id="FNUT01000010">
    <property type="protein sequence ID" value="SEG58879.1"/>
    <property type="molecule type" value="Genomic_DNA"/>
</dbReference>
<keyword evidence="2" id="KW-1185">Reference proteome</keyword>
<dbReference type="RefSeq" id="WP_103907181.1">
    <property type="nucleotide sequence ID" value="NZ_CP049246.1"/>
</dbReference>
<sequence>MKEPKNNIKYSTPKIESLFIVLEESIMAGSVTIDTGGTDQDLFVNDWEDANDDRYKDVDL</sequence>
<dbReference type="Proteomes" id="UP000236731">
    <property type="component" value="Unassembled WGS sequence"/>
</dbReference>
<protein>
    <submittedName>
        <fullName evidence="1">Uncharacterized protein</fullName>
    </submittedName>
</protein>
<organism evidence="1 2">
    <name type="scientific">Sphingobacterium lactis</name>
    <dbReference type="NCBI Taxonomy" id="797291"/>
    <lineage>
        <taxon>Bacteria</taxon>
        <taxon>Pseudomonadati</taxon>
        <taxon>Bacteroidota</taxon>
        <taxon>Sphingobacteriia</taxon>
        <taxon>Sphingobacteriales</taxon>
        <taxon>Sphingobacteriaceae</taxon>
        <taxon>Sphingobacterium</taxon>
    </lineage>
</organism>
<dbReference type="AlphaFoldDB" id="A0A1H6BDM9"/>
<reference evidence="2" key="1">
    <citation type="submission" date="2016-10" db="EMBL/GenBank/DDBJ databases">
        <authorList>
            <person name="Varghese N."/>
            <person name="Submissions S."/>
        </authorList>
    </citation>
    <scope>NUCLEOTIDE SEQUENCE [LARGE SCALE GENOMIC DNA]</scope>
    <source>
        <strain evidence="2">DSM 22361</strain>
    </source>
</reference>
<accession>A0A1H6BDM9</accession>
<proteinExistence type="predicted"/>
<evidence type="ECO:0000313" key="2">
    <source>
        <dbReference type="Proteomes" id="UP000236731"/>
    </source>
</evidence>